<evidence type="ECO:0000256" key="2">
    <source>
        <dbReference type="ARBA" id="ARBA00012761"/>
    </source>
</evidence>
<dbReference type="InterPro" id="IPR023232">
    <property type="entry name" value="Glyco_hydro_2_AS"/>
</dbReference>
<reference evidence="11" key="1">
    <citation type="journal article" date="2019" name="Int. J. Syst. Evol. Microbiol.">
        <title>The Global Catalogue of Microorganisms (GCM) 10K type strain sequencing project: providing services to taxonomists for standard genome sequencing and annotation.</title>
        <authorList>
            <consortium name="The Broad Institute Genomics Platform"/>
            <consortium name="The Broad Institute Genome Sequencing Center for Infectious Disease"/>
            <person name="Wu L."/>
            <person name="Ma J."/>
        </authorList>
    </citation>
    <scope>NUCLEOTIDE SEQUENCE [LARGE SCALE GENOMIC DNA]</scope>
    <source>
        <strain evidence="11">KCTC 32239</strain>
    </source>
</reference>
<dbReference type="SUPFAM" id="SSF51445">
    <property type="entry name" value="(Trans)glycosidases"/>
    <property type="match status" value="1"/>
</dbReference>
<keyword evidence="4" id="KW-0378">Hydrolase</keyword>
<feature type="domain" description="Glycosyl hydrolases family 2 sugar binding" evidence="9">
    <location>
        <begin position="85"/>
        <end position="204"/>
    </location>
</feature>
<evidence type="ECO:0000313" key="11">
    <source>
        <dbReference type="Proteomes" id="UP000619761"/>
    </source>
</evidence>
<sequence>MRYLKLTAFLLGACVALTNAIADIAIQNPDSRNAIILDGRWDTIIDPYENGYYNHRYEESDKGYFKNAKPANPSDLVEYDFARSPKLNVPGDWNTQDEKLFLYEGTIWYHRDFDIGKKTDQKYAIYFGAVNYHATVYLNGKKVDVHEGGFTPFQFDISEQVKSGVNSLVVKVDNHRERDQIPTVNTDWWNYGGITRSVKVLQYPKAHIQDYFVQLSKTEEGVLEGWVKVENFSKENADAQKVELRIPELNISQKIPLNKNGEAKFEIATKPILWSPESPKLYTVDLHYMQDVVHDKIGFRSIQVQGENILLNGKSVFLRGISIHEESPLHAGRAWSEEDARILLTWAKELGCNFVRLAHYPHSESMVRMADQMGLLVWSEIPVYWTVLFNNPTVYSKAENQLEEMISRDKNRASIIMWSMANETPNSPARLKFIGQLAQKARELDSTRLITAALDTQSDENGVKAIDDPLSSIVDVIGVNSYCGWYAATPGSCASLKWVSRYRKPVIMSEFGADALQGLHGDKAQRWTEEYQADVYNNNLAMIDNMSFLRGLSPWILKDFRSPRRPLPAVQDFWNRKGLLSDKGIKKKSWYILHDYYMKKAGD</sequence>
<dbReference type="Proteomes" id="UP000619761">
    <property type="component" value="Unassembled WGS sequence"/>
</dbReference>
<dbReference type="InterPro" id="IPR006104">
    <property type="entry name" value="Glyco_hydro_2_N"/>
</dbReference>
<evidence type="ECO:0000259" key="8">
    <source>
        <dbReference type="Pfam" id="PF02836"/>
    </source>
</evidence>
<dbReference type="RefSeq" id="WP_189415238.1">
    <property type="nucleotide sequence ID" value="NZ_BMYZ01000001.1"/>
</dbReference>
<dbReference type="InterPro" id="IPR013783">
    <property type="entry name" value="Ig-like_fold"/>
</dbReference>
<dbReference type="Pfam" id="PF00703">
    <property type="entry name" value="Glyco_hydro_2"/>
    <property type="match status" value="1"/>
</dbReference>
<dbReference type="InterPro" id="IPR006101">
    <property type="entry name" value="Glyco_hydro_2"/>
</dbReference>
<dbReference type="SUPFAM" id="SSF49303">
    <property type="entry name" value="beta-Galactosidase/glucuronidase domain"/>
    <property type="match status" value="1"/>
</dbReference>
<feature type="chain" id="PRO_5046070055" description="Beta-glucuronidase" evidence="6">
    <location>
        <begin position="23"/>
        <end position="603"/>
    </location>
</feature>
<feature type="domain" description="Glycoside hydrolase family 2 catalytic" evidence="8">
    <location>
        <begin position="302"/>
        <end position="536"/>
    </location>
</feature>
<keyword evidence="6" id="KW-0732">Signal</keyword>
<gene>
    <name evidence="10" type="ORF">GCM10011613_02070</name>
</gene>
<evidence type="ECO:0000313" key="10">
    <source>
        <dbReference type="EMBL" id="GGY62196.1"/>
    </source>
</evidence>
<dbReference type="InterPro" id="IPR036156">
    <property type="entry name" value="Beta-gal/glucu_dom_sf"/>
</dbReference>
<feature type="signal peptide" evidence="6">
    <location>
        <begin position="1"/>
        <end position="22"/>
    </location>
</feature>
<dbReference type="SUPFAM" id="SSF49785">
    <property type="entry name" value="Galactose-binding domain-like"/>
    <property type="match status" value="1"/>
</dbReference>
<comment type="similarity">
    <text evidence="1">Belongs to the glycosyl hydrolase 2 family.</text>
</comment>
<keyword evidence="11" id="KW-1185">Reference proteome</keyword>
<evidence type="ECO:0000256" key="1">
    <source>
        <dbReference type="ARBA" id="ARBA00007401"/>
    </source>
</evidence>
<evidence type="ECO:0000256" key="6">
    <source>
        <dbReference type="SAM" id="SignalP"/>
    </source>
</evidence>
<dbReference type="PANTHER" id="PTHR10066">
    <property type="entry name" value="BETA-GLUCURONIDASE"/>
    <property type="match status" value="1"/>
</dbReference>
<name>A0ABQ3AMQ6_9GAMM</name>
<evidence type="ECO:0000259" key="7">
    <source>
        <dbReference type="Pfam" id="PF00703"/>
    </source>
</evidence>
<evidence type="ECO:0000256" key="3">
    <source>
        <dbReference type="ARBA" id="ARBA00016205"/>
    </source>
</evidence>
<comment type="caution">
    <text evidence="10">The sequence shown here is derived from an EMBL/GenBank/DDBJ whole genome shotgun (WGS) entry which is preliminary data.</text>
</comment>
<dbReference type="InterPro" id="IPR006103">
    <property type="entry name" value="Glyco_hydro_2_cat"/>
</dbReference>
<dbReference type="Pfam" id="PF02837">
    <property type="entry name" value="Glyco_hydro_2_N"/>
    <property type="match status" value="1"/>
</dbReference>
<evidence type="ECO:0000256" key="4">
    <source>
        <dbReference type="ARBA" id="ARBA00022801"/>
    </source>
</evidence>
<dbReference type="EC" id="3.2.1.31" evidence="2"/>
<dbReference type="EMBL" id="BMYZ01000001">
    <property type="protein sequence ID" value="GGY62196.1"/>
    <property type="molecule type" value="Genomic_DNA"/>
</dbReference>
<evidence type="ECO:0000256" key="5">
    <source>
        <dbReference type="ARBA" id="ARBA00023295"/>
    </source>
</evidence>
<dbReference type="Gene3D" id="2.60.40.10">
    <property type="entry name" value="Immunoglobulins"/>
    <property type="match status" value="1"/>
</dbReference>
<accession>A0ABQ3AMQ6</accession>
<dbReference type="InterPro" id="IPR017853">
    <property type="entry name" value="GH"/>
</dbReference>
<evidence type="ECO:0000259" key="9">
    <source>
        <dbReference type="Pfam" id="PF02837"/>
    </source>
</evidence>
<dbReference type="InterPro" id="IPR008979">
    <property type="entry name" value="Galactose-bd-like_sf"/>
</dbReference>
<dbReference type="InterPro" id="IPR006102">
    <property type="entry name" value="Ig-like_GH2"/>
</dbReference>
<keyword evidence="5" id="KW-0326">Glycosidase</keyword>
<dbReference type="Pfam" id="PF02836">
    <property type="entry name" value="Glyco_hydro_2_C"/>
    <property type="match status" value="1"/>
</dbReference>
<dbReference type="PROSITE" id="PS00608">
    <property type="entry name" value="GLYCOSYL_HYDROL_F2_2"/>
    <property type="match status" value="1"/>
</dbReference>
<dbReference type="Gene3D" id="3.20.20.80">
    <property type="entry name" value="Glycosidases"/>
    <property type="match status" value="1"/>
</dbReference>
<organism evidence="10 11">
    <name type="scientific">Cellvibrio zantedeschiae</name>
    <dbReference type="NCBI Taxonomy" id="1237077"/>
    <lineage>
        <taxon>Bacteria</taxon>
        <taxon>Pseudomonadati</taxon>
        <taxon>Pseudomonadota</taxon>
        <taxon>Gammaproteobacteria</taxon>
        <taxon>Cellvibrionales</taxon>
        <taxon>Cellvibrionaceae</taxon>
        <taxon>Cellvibrio</taxon>
    </lineage>
</organism>
<dbReference type="PANTHER" id="PTHR10066:SF67">
    <property type="entry name" value="BETA-GLUCURONIDASE"/>
    <property type="match status" value="1"/>
</dbReference>
<feature type="domain" description="Glycoside hydrolase family 2 immunoglobulin-like beta-sandwich" evidence="7">
    <location>
        <begin position="206"/>
        <end position="300"/>
    </location>
</feature>
<proteinExistence type="inferred from homology"/>
<protein>
    <recommendedName>
        <fullName evidence="3">Beta-glucuronidase</fullName>
        <ecNumber evidence="2">3.2.1.31</ecNumber>
    </recommendedName>
</protein>
<dbReference type="Gene3D" id="2.60.120.260">
    <property type="entry name" value="Galactose-binding domain-like"/>
    <property type="match status" value="1"/>
</dbReference>
<dbReference type="PRINTS" id="PR00132">
    <property type="entry name" value="GLHYDRLASE2"/>
</dbReference>